<dbReference type="InterPro" id="IPR007321">
    <property type="entry name" value="Transposase_28"/>
</dbReference>
<comment type="caution">
    <text evidence="3">The sequence shown here is derived from an EMBL/GenBank/DDBJ whole genome shotgun (WGS) entry which is preliminary data.</text>
</comment>
<proteinExistence type="predicted"/>
<accession>A0A392R5X1</accession>
<name>A0A392R5X1_9FABA</name>
<dbReference type="Pfam" id="PF04195">
    <property type="entry name" value="Transposase_28"/>
    <property type="match status" value="1"/>
</dbReference>
<evidence type="ECO:0000256" key="1">
    <source>
        <dbReference type="SAM" id="MobiDB-lite"/>
    </source>
</evidence>
<dbReference type="Proteomes" id="UP000265520">
    <property type="component" value="Unassembled WGS sequence"/>
</dbReference>
<dbReference type="PANTHER" id="PTHR31099">
    <property type="entry name" value="OS06G0165300 PROTEIN"/>
    <property type="match status" value="1"/>
</dbReference>
<sequence length="88" mass="10280">MYEIAFKEMGYRLPFSKFEMSVFHHLDLAPSQLYPNSLAFILAFEIVAEYLEITPTIPPFSYTFHLQRSSSKKGEPTKHGWVSLKQKH</sequence>
<dbReference type="PANTHER" id="PTHR31099:SF49">
    <property type="entry name" value="MYOSIN HEAVY CHAIN-LIKE PROTEIN"/>
    <property type="match status" value="1"/>
</dbReference>
<dbReference type="EMBL" id="LXQA010187480">
    <property type="protein sequence ID" value="MCI31494.1"/>
    <property type="molecule type" value="Genomic_DNA"/>
</dbReference>
<protein>
    <recommendedName>
        <fullName evidence="2">Transposase (putative) gypsy type domain-containing protein</fullName>
    </recommendedName>
</protein>
<evidence type="ECO:0000313" key="3">
    <source>
        <dbReference type="EMBL" id="MCI31494.1"/>
    </source>
</evidence>
<organism evidence="3 4">
    <name type="scientific">Trifolium medium</name>
    <dbReference type="NCBI Taxonomy" id="97028"/>
    <lineage>
        <taxon>Eukaryota</taxon>
        <taxon>Viridiplantae</taxon>
        <taxon>Streptophyta</taxon>
        <taxon>Embryophyta</taxon>
        <taxon>Tracheophyta</taxon>
        <taxon>Spermatophyta</taxon>
        <taxon>Magnoliopsida</taxon>
        <taxon>eudicotyledons</taxon>
        <taxon>Gunneridae</taxon>
        <taxon>Pentapetalae</taxon>
        <taxon>rosids</taxon>
        <taxon>fabids</taxon>
        <taxon>Fabales</taxon>
        <taxon>Fabaceae</taxon>
        <taxon>Papilionoideae</taxon>
        <taxon>50 kb inversion clade</taxon>
        <taxon>NPAAA clade</taxon>
        <taxon>Hologalegina</taxon>
        <taxon>IRL clade</taxon>
        <taxon>Trifolieae</taxon>
        <taxon>Trifolium</taxon>
    </lineage>
</organism>
<evidence type="ECO:0000313" key="4">
    <source>
        <dbReference type="Proteomes" id="UP000265520"/>
    </source>
</evidence>
<feature type="domain" description="Transposase (putative) gypsy type" evidence="2">
    <location>
        <begin position="4"/>
        <end position="67"/>
    </location>
</feature>
<keyword evidence="4" id="KW-1185">Reference proteome</keyword>
<feature type="non-terminal residue" evidence="3">
    <location>
        <position position="88"/>
    </location>
</feature>
<dbReference type="AlphaFoldDB" id="A0A392R5X1"/>
<feature type="region of interest" description="Disordered" evidence="1">
    <location>
        <begin position="69"/>
        <end position="88"/>
    </location>
</feature>
<evidence type="ECO:0000259" key="2">
    <source>
        <dbReference type="Pfam" id="PF04195"/>
    </source>
</evidence>
<reference evidence="3 4" key="1">
    <citation type="journal article" date="2018" name="Front. Plant Sci.">
        <title>Red Clover (Trifolium pratense) and Zigzag Clover (T. medium) - A Picture of Genomic Similarities and Differences.</title>
        <authorList>
            <person name="Dluhosova J."/>
            <person name="Istvanek J."/>
            <person name="Nedelnik J."/>
            <person name="Repkova J."/>
        </authorList>
    </citation>
    <scope>NUCLEOTIDE SEQUENCE [LARGE SCALE GENOMIC DNA]</scope>
    <source>
        <strain evidence="4">cv. 10/8</strain>
        <tissue evidence="3">Leaf</tissue>
    </source>
</reference>